<name>A0ABR8U987_9BACL</name>
<evidence type="ECO:0000313" key="4">
    <source>
        <dbReference type="Proteomes" id="UP000626786"/>
    </source>
</evidence>
<feature type="compositionally biased region" description="Low complexity" evidence="1">
    <location>
        <begin position="176"/>
        <end position="188"/>
    </location>
</feature>
<sequence length="402" mass="45566">MKKVYSILAIVFGLLVFVSIGIGKAEAAVGNGNRVIGLHDRILPIKDIRVIDSDTKVPLSDMEKAFYLTVKTESGKTTIEKYGKQFIYDASTGKTSLNGVEQQWKPIINIDGTLFISVKFLTREIGFKMEYFTNIHTIRIYRDDYKHMGHDAFEQMVKKAIEDARPTPPAKPSKPSKPSDQSSPSKPTKPNPNKKPVVYLTFDDGPNQFTLKNNETLNNYKVPATFFFIGNEMKHNESIVKTIKNSGHFIGAHSMTHDQTSVYKSTENFMAEMTESIELLVKLSGNQSKLVRVPYGSTPHVTPAMQKSLKQQGYKMWDWDVDSNDWKYKDTEADQIIKNVQEGITKQAKAGQQNIVVLLHDRSQTTIALPTIIEWLQKEGYELKKYNPANHLSKNFLKDPEL</sequence>
<reference evidence="3 4" key="1">
    <citation type="submission" date="2020-08" db="EMBL/GenBank/DDBJ databases">
        <title>A Genomic Blueprint of the Chicken Gut Microbiome.</title>
        <authorList>
            <person name="Gilroy R."/>
            <person name="Ravi A."/>
            <person name="Getino M."/>
            <person name="Pursley I."/>
            <person name="Horton D.L."/>
            <person name="Alikhan N.-F."/>
            <person name="Baker D."/>
            <person name="Gharbi K."/>
            <person name="Hall N."/>
            <person name="Watson M."/>
            <person name="Adriaenssens E.M."/>
            <person name="Foster-Nyarko E."/>
            <person name="Jarju S."/>
            <person name="Secka A."/>
            <person name="Antonio M."/>
            <person name="Oren A."/>
            <person name="Chaudhuri R."/>
            <person name="La Ragione R.M."/>
            <person name="Hildebrand F."/>
            <person name="Pallen M.J."/>
        </authorList>
    </citation>
    <scope>NUCLEOTIDE SEQUENCE [LARGE SCALE GENOMIC DNA]</scope>
    <source>
        <strain evidence="3 4">Sa2YVA2</strain>
    </source>
</reference>
<dbReference type="CDD" id="cd10944">
    <property type="entry name" value="CE4_SmPgdA_like"/>
    <property type="match status" value="1"/>
</dbReference>
<feature type="domain" description="NodB homology" evidence="2">
    <location>
        <begin position="196"/>
        <end position="384"/>
    </location>
</feature>
<feature type="region of interest" description="Disordered" evidence="1">
    <location>
        <begin position="164"/>
        <end position="199"/>
    </location>
</feature>
<dbReference type="PANTHER" id="PTHR10587">
    <property type="entry name" value="GLYCOSYL TRANSFERASE-RELATED"/>
    <property type="match status" value="1"/>
</dbReference>
<dbReference type="Proteomes" id="UP000626786">
    <property type="component" value="Unassembled WGS sequence"/>
</dbReference>
<dbReference type="EMBL" id="JACSQN010000006">
    <property type="protein sequence ID" value="MBD7984607.1"/>
    <property type="molecule type" value="Genomic_DNA"/>
</dbReference>
<dbReference type="PANTHER" id="PTHR10587:SF125">
    <property type="entry name" value="POLYSACCHARIDE DEACETYLASE YHEN-RELATED"/>
    <property type="match status" value="1"/>
</dbReference>
<dbReference type="Gene3D" id="3.20.20.370">
    <property type="entry name" value="Glycoside hydrolase/deacetylase"/>
    <property type="match status" value="1"/>
</dbReference>
<evidence type="ECO:0000256" key="1">
    <source>
        <dbReference type="SAM" id="MobiDB-lite"/>
    </source>
</evidence>
<dbReference type="PROSITE" id="PS51677">
    <property type="entry name" value="NODB"/>
    <property type="match status" value="1"/>
</dbReference>
<dbReference type="InterPro" id="IPR050248">
    <property type="entry name" value="Polysacc_deacetylase_ArnD"/>
</dbReference>
<gene>
    <name evidence="3" type="ORF">H9649_08450</name>
</gene>
<evidence type="ECO:0000313" key="3">
    <source>
        <dbReference type="EMBL" id="MBD7984607.1"/>
    </source>
</evidence>
<comment type="caution">
    <text evidence="3">The sequence shown here is derived from an EMBL/GenBank/DDBJ whole genome shotgun (WGS) entry which is preliminary data.</text>
</comment>
<dbReference type="InterPro" id="IPR002509">
    <property type="entry name" value="NODB_dom"/>
</dbReference>
<protein>
    <submittedName>
        <fullName evidence="3">Polysaccharide deacetylase</fullName>
    </submittedName>
</protein>
<proteinExistence type="predicted"/>
<dbReference type="Pfam" id="PF01522">
    <property type="entry name" value="Polysacc_deac_1"/>
    <property type="match status" value="1"/>
</dbReference>
<organism evidence="3 4">
    <name type="scientific">Sporosarcina quadrami</name>
    <dbReference type="NCBI Taxonomy" id="2762234"/>
    <lineage>
        <taxon>Bacteria</taxon>
        <taxon>Bacillati</taxon>
        <taxon>Bacillota</taxon>
        <taxon>Bacilli</taxon>
        <taxon>Bacillales</taxon>
        <taxon>Caryophanaceae</taxon>
        <taxon>Sporosarcina</taxon>
    </lineage>
</organism>
<dbReference type="RefSeq" id="WP_191694304.1">
    <property type="nucleotide sequence ID" value="NZ_JACSQN010000006.1"/>
</dbReference>
<keyword evidence="4" id="KW-1185">Reference proteome</keyword>
<dbReference type="InterPro" id="IPR011330">
    <property type="entry name" value="Glyco_hydro/deAcase_b/a-brl"/>
</dbReference>
<accession>A0ABR8U987</accession>
<dbReference type="SUPFAM" id="SSF88713">
    <property type="entry name" value="Glycoside hydrolase/deacetylase"/>
    <property type="match status" value="1"/>
</dbReference>
<evidence type="ECO:0000259" key="2">
    <source>
        <dbReference type="PROSITE" id="PS51677"/>
    </source>
</evidence>